<reference evidence="1" key="1">
    <citation type="submission" date="2023-03" db="EMBL/GenBank/DDBJ databases">
        <title>Massive genome expansion in bonnet fungi (Mycena s.s.) driven by repeated elements and novel gene families across ecological guilds.</title>
        <authorList>
            <consortium name="Lawrence Berkeley National Laboratory"/>
            <person name="Harder C.B."/>
            <person name="Miyauchi S."/>
            <person name="Viragh M."/>
            <person name="Kuo A."/>
            <person name="Thoen E."/>
            <person name="Andreopoulos B."/>
            <person name="Lu D."/>
            <person name="Skrede I."/>
            <person name="Drula E."/>
            <person name="Henrissat B."/>
            <person name="Morin E."/>
            <person name="Kohler A."/>
            <person name="Barry K."/>
            <person name="LaButti K."/>
            <person name="Morin E."/>
            <person name="Salamov A."/>
            <person name="Lipzen A."/>
            <person name="Mereny Z."/>
            <person name="Hegedus B."/>
            <person name="Baldrian P."/>
            <person name="Stursova M."/>
            <person name="Weitz H."/>
            <person name="Taylor A."/>
            <person name="Grigoriev I.V."/>
            <person name="Nagy L.G."/>
            <person name="Martin F."/>
            <person name="Kauserud H."/>
        </authorList>
    </citation>
    <scope>NUCLEOTIDE SEQUENCE</scope>
    <source>
        <strain evidence="1">CBHHK002</strain>
    </source>
</reference>
<dbReference type="Proteomes" id="UP001218218">
    <property type="component" value="Unassembled WGS sequence"/>
</dbReference>
<dbReference type="EMBL" id="JARIHO010000026">
    <property type="protein sequence ID" value="KAJ7340725.1"/>
    <property type="molecule type" value="Genomic_DNA"/>
</dbReference>
<gene>
    <name evidence="1" type="ORF">DFH08DRAFT_875103</name>
</gene>
<dbReference type="AlphaFoldDB" id="A0AAD6ZUV9"/>
<dbReference type="Gene3D" id="3.30.710.10">
    <property type="entry name" value="Potassium Channel Kv1.1, Chain A"/>
    <property type="match status" value="1"/>
</dbReference>
<protein>
    <recommendedName>
        <fullName evidence="3">BTB domain-containing protein</fullName>
    </recommendedName>
</protein>
<organism evidence="1 2">
    <name type="scientific">Mycena albidolilacea</name>
    <dbReference type="NCBI Taxonomy" id="1033008"/>
    <lineage>
        <taxon>Eukaryota</taxon>
        <taxon>Fungi</taxon>
        <taxon>Dikarya</taxon>
        <taxon>Basidiomycota</taxon>
        <taxon>Agaricomycotina</taxon>
        <taxon>Agaricomycetes</taxon>
        <taxon>Agaricomycetidae</taxon>
        <taxon>Agaricales</taxon>
        <taxon>Marasmiineae</taxon>
        <taxon>Mycenaceae</taxon>
        <taxon>Mycena</taxon>
    </lineage>
</organism>
<accession>A0AAD6ZUV9</accession>
<evidence type="ECO:0000313" key="1">
    <source>
        <dbReference type="EMBL" id="KAJ7340725.1"/>
    </source>
</evidence>
<evidence type="ECO:0000313" key="2">
    <source>
        <dbReference type="Proteomes" id="UP001218218"/>
    </source>
</evidence>
<feature type="non-terminal residue" evidence="1">
    <location>
        <position position="1"/>
    </location>
</feature>
<dbReference type="InterPro" id="IPR011333">
    <property type="entry name" value="SKP1/BTB/POZ_sf"/>
</dbReference>
<keyword evidence="2" id="KW-1185">Reference proteome</keyword>
<name>A0AAD6ZUV9_9AGAR</name>
<comment type="caution">
    <text evidence="1">The sequence shown here is derived from an EMBL/GenBank/DDBJ whole genome shotgun (WGS) entry which is preliminary data.</text>
</comment>
<evidence type="ECO:0008006" key="3">
    <source>
        <dbReference type="Google" id="ProtNLM"/>
    </source>
</evidence>
<proteinExistence type="predicted"/>
<sequence length="256" mass="28666">SDECTLVVDIFLCSSDGVLHAAHSKNLEMYGEGFPPSALASMSRDVKTAQPEVVQMTERSDVLELLLKYMHLRRQPDLSRHKFDTLAGLAEAAEKYLVYSAMDVCRIRMGLYVQEHSAGVLAYAIKHDYPELRDVAVPFTLTMPLSTMKVLLQDAPHAFLAWVQYREGFIEVMHSSLVPGTVILHKGAAQSCGVRGVFHCAILGRINLDSIRDFSRLLGEYKHQLDGCYQCTVRAESWAKSVTHKMSKLPLFSSFL</sequence>